<evidence type="ECO:0000259" key="8">
    <source>
        <dbReference type="PROSITE" id="PS51880"/>
    </source>
</evidence>
<keyword evidence="2" id="KW-0479">Metal-binding</keyword>
<dbReference type="EMBL" id="CP137852">
    <property type="protein sequence ID" value="WPB84117.1"/>
    <property type="molecule type" value="Genomic_DNA"/>
</dbReference>
<dbReference type="PROSITE" id="PS51880">
    <property type="entry name" value="TGS"/>
    <property type="match status" value="1"/>
</dbReference>
<feature type="domain" description="TGS" evidence="8">
    <location>
        <begin position="279"/>
        <end position="362"/>
    </location>
</feature>
<dbReference type="InterPro" id="IPR006073">
    <property type="entry name" value="GTP-bd"/>
</dbReference>
<evidence type="ECO:0000256" key="3">
    <source>
        <dbReference type="ARBA" id="ARBA00022741"/>
    </source>
</evidence>
<dbReference type="SUPFAM" id="SSF52540">
    <property type="entry name" value="P-loop containing nucleoside triphosphate hydrolases"/>
    <property type="match status" value="1"/>
</dbReference>
<comment type="similarity">
    <text evidence="6">Belongs to the TRAFAC class OBG-HflX-like GTPase superfamily. OBG GTPase family. YchF/OLA1 subfamily.</text>
</comment>
<dbReference type="Gene3D" id="1.10.150.300">
    <property type="entry name" value="TGS-like domain"/>
    <property type="match status" value="1"/>
</dbReference>
<dbReference type="CDD" id="cd04867">
    <property type="entry name" value="TGS_YchF_OLA1"/>
    <property type="match status" value="1"/>
</dbReference>
<evidence type="ECO:0000256" key="4">
    <source>
        <dbReference type="ARBA" id="ARBA00022840"/>
    </source>
</evidence>
<dbReference type="HAMAP" id="MF_00944">
    <property type="entry name" value="YchF_OLA1_ATPase"/>
    <property type="match status" value="1"/>
</dbReference>
<dbReference type="CDD" id="cd01900">
    <property type="entry name" value="YchF"/>
    <property type="match status" value="1"/>
</dbReference>
<dbReference type="Gene3D" id="3.10.20.30">
    <property type="match status" value="1"/>
</dbReference>
<dbReference type="InterPro" id="IPR012675">
    <property type="entry name" value="Beta-grasp_dom_sf"/>
</dbReference>
<keyword evidence="5" id="KW-0460">Magnesium</keyword>
<dbReference type="InterPro" id="IPR004396">
    <property type="entry name" value="ATPase_YchF/OLA1"/>
</dbReference>
<accession>A0ABZ0PFE1</accession>
<dbReference type="RefSeq" id="WP_318648074.1">
    <property type="nucleotide sequence ID" value="NZ_CP137852.1"/>
</dbReference>
<dbReference type="InterPro" id="IPR023192">
    <property type="entry name" value="TGS-like_dom_sf"/>
</dbReference>
<proteinExistence type="inferred from homology"/>
<protein>
    <recommendedName>
        <fullName evidence="6">Ribosome-binding ATPase YchF</fullName>
    </recommendedName>
</protein>
<keyword evidence="4 6" id="KW-0067">ATP-binding</keyword>
<evidence type="ECO:0000256" key="1">
    <source>
        <dbReference type="ARBA" id="ARBA00001946"/>
    </source>
</evidence>
<dbReference type="InterPro" id="IPR004095">
    <property type="entry name" value="TGS"/>
</dbReference>
<evidence type="ECO:0000256" key="2">
    <source>
        <dbReference type="ARBA" id="ARBA00022723"/>
    </source>
</evidence>
<comment type="function">
    <text evidence="6">ATPase that binds to both the 70S ribosome and the 50S ribosomal subunit in a nucleotide-independent manner.</text>
</comment>
<dbReference type="PANTHER" id="PTHR23305:SF18">
    <property type="entry name" value="OBG-TYPE G DOMAIN-CONTAINING PROTEIN"/>
    <property type="match status" value="1"/>
</dbReference>
<dbReference type="PROSITE" id="PS51710">
    <property type="entry name" value="G_OBG"/>
    <property type="match status" value="1"/>
</dbReference>
<dbReference type="InterPro" id="IPR012676">
    <property type="entry name" value="TGS-like"/>
</dbReference>
<evidence type="ECO:0000313" key="10">
    <source>
        <dbReference type="Proteomes" id="UP001305521"/>
    </source>
</evidence>
<dbReference type="PANTHER" id="PTHR23305">
    <property type="entry name" value="OBG GTPASE FAMILY"/>
    <property type="match status" value="1"/>
</dbReference>
<name>A0ABZ0PFE1_9PROT</name>
<gene>
    <name evidence="6 9" type="primary">ychF</name>
    <name evidence="9" type="ORF">R9Z33_18700</name>
</gene>
<feature type="domain" description="OBG-type G" evidence="7">
    <location>
        <begin position="3"/>
        <end position="279"/>
    </location>
</feature>
<dbReference type="NCBIfam" id="TIGR00092">
    <property type="entry name" value="redox-regulated ATPase YchF"/>
    <property type="match status" value="1"/>
</dbReference>
<dbReference type="InterPro" id="IPR027417">
    <property type="entry name" value="P-loop_NTPase"/>
</dbReference>
<dbReference type="Pfam" id="PF01926">
    <property type="entry name" value="MMR_HSR1"/>
    <property type="match status" value="1"/>
</dbReference>
<dbReference type="InterPro" id="IPR041706">
    <property type="entry name" value="YchF_N"/>
</dbReference>
<dbReference type="Gene3D" id="3.40.50.300">
    <property type="entry name" value="P-loop containing nucleotide triphosphate hydrolases"/>
    <property type="match status" value="1"/>
</dbReference>
<dbReference type="InterPro" id="IPR013029">
    <property type="entry name" value="YchF_C"/>
</dbReference>
<organism evidence="9 10">
    <name type="scientific">Sediminicoccus rosea</name>
    <dbReference type="NCBI Taxonomy" id="1225128"/>
    <lineage>
        <taxon>Bacteria</taxon>
        <taxon>Pseudomonadati</taxon>
        <taxon>Pseudomonadota</taxon>
        <taxon>Alphaproteobacteria</taxon>
        <taxon>Acetobacterales</taxon>
        <taxon>Roseomonadaceae</taxon>
        <taxon>Sediminicoccus</taxon>
    </lineage>
</organism>
<feature type="binding site" evidence="6">
    <location>
        <begin position="12"/>
        <end position="17"/>
    </location>
    <ligand>
        <name>ATP</name>
        <dbReference type="ChEBI" id="CHEBI:30616"/>
    </ligand>
</feature>
<keyword evidence="3 6" id="KW-0547">Nucleotide-binding</keyword>
<comment type="cofactor">
    <cofactor evidence="1">
        <name>Mg(2+)</name>
        <dbReference type="ChEBI" id="CHEBI:18420"/>
    </cofactor>
</comment>
<evidence type="ECO:0000313" key="9">
    <source>
        <dbReference type="EMBL" id="WPB84117.1"/>
    </source>
</evidence>
<evidence type="ECO:0000256" key="5">
    <source>
        <dbReference type="ARBA" id="ARBA00022842"/>
    </source>
</evidence>
<reference evidence="9 10" key="1">
    <citation type="submission" date="2023-11" db="EMBL/GenBank/DDBJ databases">
        <title>Arctic aerobic anoxygenic photoheterotroph Sediminicoccus rosea KRV36 adapts its photosynthesis to long days of polar summer.</title>
        <authorList>
            <person name="Tomasch J."/>
            <person name="Kopejtka K."/>
            <person name="Bily T."/>
            <person name="Gardiner A.T."/>
            <person name="Gardian Z."/>
            <person name="Shivaramu S."/>
            <person name="Koblizek M."/>
            <person name="Engelhardt F."/>
            <person name="Kaftan D."/>
        </authorList>
    </citation>
    <scope>NUCLEOTIDE SEQUENCE [LARGE SCALE GENOMIC DNA]</scope>
    <source>
        <strain evidence="9 10">R-30</strain>
    </source>
</reference>
<dbReference type="PIRSF" id="PIRSF006641">
    <property type="entry name" value="CHP00092"/>
    <property type="match status" value="1"/>
</dbReference>
<dbReference type="SUPFAM" id="SSF81271">
    <property type="entry name" value="TGS-like"/>
    <property type="match status" value="1"/>
</dbReference>
<keyword evidence="10" id="KW-1185">Reference proteome</keyword>
<dbReference type="PRINTS" id="PR00326">
    <property type="entry name" value="GTP1OBG"/>
</dbReference>
<evidence type="ECO:0000256" key="6">
    <source>
        <dbReference type="HAMAP-Rule" id="MF_00944"/>
    </source>
</evidence>
<dbReference type="Proteomes" id="UP001305521">
    <property type="component" value="Chromosome"/>
</dbReference>
<dbReference type="InterPro" id="IPR031167">
    <property type="entry name" value="G_OBG"/>
</dbReference>
<dbReference type="Pfam" id="PF06071">
    <property type="entry name" value="YchF-GTPase_C"/>
    <property type="match status" value="1"/>
</dbReference>
<evidence type="ECO:0000259" key="7">
    <source>
        <dbReference type="PROSITE" id="PS51710"/>
    </source>
</evidence>
<sequence length="364" mass="38936">MGFNCGIVGLPNVGKSTLFNALTQTVAAQAANYPFCTIEPNIGRVAVPDERLSKLATIGKSQKIIPTSLEFVDIAGLVRGASKGEGLGNQFLGNIREVDAIVHVLRCFEDGDVTHVEGSVDPLRDMETIETELMLADLDSLEKRVPALQKKARGNDKEAQAQLALVEALLPALQAGRAARTAVPKGEEEAAKRLGLMTTKPVLYVCNVEEGAAATGNAHSQRVLEFAAREKASAVVVSAAIEAEIAQMAEADRGEFLETLGLSDSGLDRVIRAGYGLLGLITYFTVGPKETRAWTIIRGMTAPQAAGVIHGDFERGFIAAETIGYDDYITLNGEQGAKEAGKMRVEGKTYVVRDGDVMLFRFNV</sequence>